<keyword evidence="4 6" id="KW-1133">Transmembrane helix</keyword>
<feature type="transmembrane region" description="Helical" evidence="6">
    <location>
        <begin position="37"/>
        <end position="55"/>
    </location>
</feature>
<sequence length="396" mass="45328">MIKNAVVYLISGVISKSAPFFTLIYLTKYLSNAEFNYASLLISAVTIVNVFISFGTQATIPKFYFKKQKDDEFKNYIFSIILVVTSVFILINVLVIFASISLDVSLDYYIVGLVSFTLAIYNIYLSLLRVKEAVKRYFFLELSYALIFVVSVLLSIHYFDNLTYQAWFYSYAIVSAIFFMIAATAIYKECKGTDCRNVLTIKEVFNLSAPLVPHSLALITISISDRFILERFVSTHELSGYILAANVGLAVKVFSDALMKSWNVFYAKNHSKEYIYKYKLAIVLLVLIFSFVVYAFFSLIFDYYFDDSYRDSLTYLPVLLLSLVLFNLYQINVSRLILESRTKVLPLITPFSAFVNVSINLLYIPTWGAQIAAWSTCLAYLLMSSLVYLYLRKNNA</sequence>
<evidence type="ECO:0000256" key="5">
    <source>
        <dbReference type="ARBA" id="ARBA00023136"/>
    </source>
</evidence>
<dbReference type="PANTHER" id="PTHR30250:SF11">
    <property type="entry name" value="O-ANTIGEN TRANSPORTER-RELATED"/>
    <property type="match status" value="1"/>
</dbReference>
<evidence type="ECO:0000256" key="2">
    <source>
        <dbReference type="ARBA" id="ARBA00022475"/>
    </source>
</evidence>
<feature type="transmembrane region" description="Helical" evidence="6">
    <location>
        <begin position="168"/>
        <end position="187"/>
    </location>
</feature>
<evidence type="ECO:0000256" key="4">
    <source>
        <dbReference type="ARBA" id="ARBA00022989"/>
    </source>
</evidence>
<evidence type="ECO:0000256" key="3">
    <source>
        <dbReference type="ARBA" id="ARBA00022692"/>
    </source>
</evidence>
<dbReference type="OrthoDB" id="9815248at2"/>
<feature type="transmembrane region" description="Helical" evidence="6">
    <location>
        <begin position="313"/>
        <end position="332"/>
    </location>
</feature>
<comment type="caution">
    <text evidence="7">The sequence shown here is derived from an EMBL/GenBank/DDBJ whole genome shotgun (WGS) entry which is preliminary data.</text>
</comment>
<keyword evidence="2" id="KW-1003">Cell membrane</keyword>
<accession>A0A2S7X0R4</accession>
<keyword evidence="3 6" id="KW-0812">Transmembrane</keyword>
<feature type="transmembrane region" description="Helical" evidence="6">
    <location>
        <begin position="344"/>
        <end position="365"/>
    </location>
</feature>
<dbReference type="Pfam" id="PF01943">
    <property type="entry name" value="Polysacc_synt"/>
    <property type="match status" value="1"/>
</dbReference>
<dbReference type="RefSeq" id="WP_105056769.1">
    <property type="nucleotide sequence ID" value="NZ_CAWNRT010000003.1"/>
</dbReference>
<keyword evidence="5 6" id="KW-0472">Membrane</keyword>
<gene>
    <name evidence="7" type="ORF">BTO22_18345</name>
</gene>
<dbReference type="InterPro" id="IPR050833">
    <property type="entry name" value="Poly_Biosynth_Transport"/>
</dbReference>
<dbReference type="Proteomes" id="UP000239263">
    <property type="component" value="Unassembled WGS sequence"/>
</dbReference>
<dbReference type="GO" id="GO:0005886">
    <property type="term" value="C:plasma membrane"/>
    <property type="evidence" value="ECO:0007669"/>
    <property type="project" value="UniProtKB-SubCell"/>
</dbReference>
<evidence type="ECO:0000313" key="8">
    <source>
        <dbReference type="Proteomes" id="UP000239263"/>
    </source>
</evidence>
<comment type="subcellular location">
    <subcellularLocation>
        <location evidence="1">Cell membrane</location>
        <topology evidence="1">Multi-pass membrane protein</topology>
    </subcellularLocation>
</comment>
<feature type="transmembrane region" description="Helical" evidence="6">
    <location>
        <begin position="76"/>
        <end position="100"/>
    </location>
</feature>
<dbReference type="AlphaFoldDB" id="A0A2S7X0R4"/>
<dbReference type="PANTHER" id="PTHR30250">
    <property type="entry name" value="PST FAMILY PREDICTED COLANIC ACID TRANSPORTER"/>
    <property type="match status" value="1"/>
</dbReference>
<organism evidence="7 8">
    <name type="scientific">Aliivibrio sifiae</name>
    <dbReference type="NCBI Taxonomy" id="566293"/>
    <lineage>
        <taxon>Bacteria</taxon>
        <taxon>Pseudomonadati</taxon>
        <taxon>Pseudomonadota</taxon>
        <taxon>Gammaproteobacteria</taxon>
        <taxon>Vibrionales</taxon>
        <taxon>Vibrionaceae</taxon>
        <taxon>Aliivibrio</taxon>
    </lineage>
</organism>
<feature type="transmembrane region" description="Helical" evidence="6">
    <location>
        <begin position="7"/>
        <end position="25"/>
    </location>
</feature>
<evidence type="ECO:0000256" key="6">
    <source>
        <dbReference type="SAM" id="Phobius"/>
    </source>
</evidence>
<evidence type="ECO:0000313" key="7">
    <source>
        <dbReference type="EMBL" id="PQJ83348.1"/>
    </source>
</evidence>
<dbReference type="EMBL" id="MSCO01000003">
    <property type="protein sequence ID" value="PQJ83348.1"/>
    <property type="molecule type" value="Genomic_DNA"/>
</dbReference>
<evidence type="ECO:0000256" key="1">
    <source>
        <dbReference type="ARBA" id="ARBA00004651"/>
    </source>
</evidence>
<feature type="transmembrane region" description="Helical" evidence="6">
    <location>
        <begin position="371"/>
        <end position="391"/>
    </location>
</feature>
<reference evidence="7 8" key="1">
    <citation type="submission" date="2016-12" db="EMBL/GenBank/DDBJ databases">
        <title>Diversity of luminous bacteria.</title>
        <authorList>
            <person name="Yoshizawa S."/>
            <person name="Kogure K."/>
        </authorList>
    </citation>
    <scope>NUCLEOTIDE SEQUENCE [LARGE SCALE GENOMIC DNA]</scope>
    <source>
        <strain evidence="7 8">ATCC 33715</strain>
    </source>
</reference>
<name>A0A2S7X0R4_9GAMM</name>
<proteinExistence type="predicted"/>
<protein>
    <submittedName>
        <fullName evidence="7">Uncharacterized protein</fullName>
    </submittedName>
</protein>
<feature type="transmembrane region" description="Helical" evidence="6">
    <location>
        <begin position="137"/>
        <end position="156"/>
    </location>
</feature>
<dbReference type="InterPro" id="IPR002797">
    <property type="entry name" value="Polysacc_synth"/>
</dbReference>
<feature type="transmembrane region" description="Helical" evidence="6">
    <location>
        <begin position="280"/>
        <end position="301"/>
    </location>
</feature>
<feature type="transmembrane region" description="Helical" evidence="6">
    <location>
        <begin position="106"/>
        <end position="125"/>
    </location>
</feature>